<protein>
    <submittedName>
        <fullName evidence="11">ATP-binding/permease protein CydD</fullName>
    </submittedName>
</protein>
<dbReference type="InterPro" id="IPR017871">
    <property type="entry name" value="ABC_transporter-like_CS"/>
</dbReference>
<feature type="transmembrane region" description="Helical" evidence="8">
    <location>
        <begin position="12"/>
        <end position="32"/>
    </location>
</feature>
<reference evidence="11" key="2">
    <citation type="journal article" date="2021" name="J Anim Sci Technol">
        <title>Complete genome sequence of Paenibacillus konkukensis sp. nov. SK3146 as a potential probiotic strain.</title>
        <authorList>
            <person name="Jung H.I."/>
            <person name="Park S."/>
            <person name="Niu K.M."/>
            <person name="Lee S.W."/>
            <person name="Kothari D."/>
            <person name="Yi K.J."/>
            <person name="Kim S.K."/>
        </authorList>
    </citation>
    <scope>NUCLEOTIDE SEQUENCE</scope>
    <source>
        <strain evidence="11">SK3146</strain>
    </source>
</reference>
<dbReference type="NCBIfam" id="TIGR02857">
    <property type="entry name" value="CydD"/>
    <property type="match status" value="1"/>
</dbReference>
<dbReference type="SUPFAM" id="SSF52540">
    <property type="entry name" value="P-loop containing nucleoside triphosphate hydrolases"/>
    <property type="match status" value="2"/>
</dbReference>
<proteinExistence type="predicted"/>
<accession>A0ABY4RLG8</accession>
<dbReference type="CDD" id="cd18584">
    <property type="entry name" value="ABC_6TM_AarD_CydD"/>
    <property type="match status" value="1"/>
</dbReference>
<dbReference type="PROSITE" id="PS50929">
    <property type="entry name" value="ABC_TM1F"/>
    <property type="match status" value="2"/>
</dbReference>
<feature type="region of interest" description="Disordered" evidence="7">
    <location>
        <begin position="573"/>
        <end position="613"/>
    </location>
</feature>
<feature type="transmembrane region" description="Helical" evidence="8">
    <location>
        <begin position="894"/>
        <end position="915"/>
    </location>
</feature>
<evidence type="ECO:0000256" key="1">
    <source>
        <dbReference type="ARBA" id="ARBA00004651"/>
    </source>
</evidence>
<feature type="compositionally biased region" description="Basic and acidic residues" evidence="7">
    <location>
        <begin position="589"/>
        <end position="613"/>
    </location>
</feature>
<dbReference type="PANTHER" id="PTHR24221">
    <property type="entry name" value="ATP-BINDING CASSETTE SUB-FAMILY B"/>
    <property type="match status" value="1"/>
</dbReference>
<feature type="domain" description="ABC transporter" evidence="9">
    <location>
        <begin position="972"/>
        <end position="1207"/>
    </location>
</feature>
<dbReference type="PROSITE" id="PS00211">
    <property type="entry name" value="ABC_TRANSPORTER_1"/>
    <property type="match status" value="2"/>
</dbReference>
<dbReference type="Pfam" id="PF00664">
    <property type="entry name" value="ABC_membrane"/>
    <property type="match status" value="2"/>
</dbReference>
<dbReference type="InterPro" id="IPR036640">
    <property type="entry name" value="ABC1_TM_sf"/>
</dbReference>
<dbReference type="SMART" id="SM00382">
    <property type="entry name" value="AAA"/>
    <property type="match status" value="2"/>
</dbReference>
<dbReference type="Gene3D" id="3.40.50.300">
    <property type="entry name" value="P-loop containing nucleotide triphosphate hydrolases"/>
    <property type="match status" value="2"/>
</dbReference>
<evidence type="ECO:0000256" key="4">
    <source>
        <dbReference type="ARBA" id="ARBA00022840"/>
    </source>
</evidence>
<feature type="domain" description="ABC transmembrane type-1" evidence="10">
    <location>
        <begin position="636"/>
        <end position="920"/>
    </location>
</feature>
<feature type="transmembrane region" description="Helical" evidence="8">
    <location>
        <begin position="859"/>
        <end position="882"/>
    </location>
</feature>
<feature type="transmembrane region" description="Helical" evidence="8">
    <location>
        <begin position="671"/>
        <end position="690"/>
    </location>
</feature>
<evidence type="ECO:0000256" key="7">
    <source>
        <dbReference type="SAM" id="MobiDB-lite"/>
    </source>
</evidence>
<dbReference type="NCBIfam" id="TIGR02868">
    <property type="entry name" value="CydC"/>
    <property type="match status" value="1"/>
</dbReference>
<dbReference type="InterPro" id="IPR039421">
    <property type="entry name" value="Type_1_exporter"/>
</dbReference>
<evidence type="ECO:0000259" key="9">
    <source>
        <dbReference type="PROSITE" id="PS50893"/>
    </source>
</evidence>
<dbReference type="InterPro" id="IPR003439">
    <property type="entry name" value="ABC_transporter-like_ATP-bd"/>
</dbReference>
<sequence length="1229" mass="134461">MMKKLLDRVQGTRKLLLAGIGFSVIGGVLMILESVSLARLVHGAFLNGLGLSALAPVFAVLLGWILLRALVQTASEYASSQMAMRIKSDLRRQLLAKLVELGPGYAKGERSGELLGTVYEGVEQLEAYLARYVPQMALSMLIPAAIFCAVAGLDWISSVVLAVTLPLLVVFMILVGLAAKSKAQRQFERLGQLGGHFMDVLRGLPTLKMFGRSRAQIEIISRISEEYRKTTMGTLRLAFLSSFVMELFATLSTAIVAVFLGLRLINGEIGFEHAFLVLLLTPEFYAPVRALGTQFHASTNGMAAASRIIAILEAEPTARAKREQPLPAGKPNGCRIEFRDVSLTYPGSSVPALSNVSFTLEPGERIAVIGPTGSGKSSLLDVLQGFAVPTGGSVRMDGADLAELPLDAWRSRLSSVNQNPKLYYGTLRDNLTLGCDGPVDEERLARALEAAGVDFIAQLPDGLNTLLGEAASLSGGQIQRVAIARALLKDAPLLLLDEPTSGLDLWHEAIVRQGLERHLRTRMSVTVAHRLETVRDADRIIVMNRGRIAEIGSPAELLAAGGMYARMMRTLERETSGRKAAPPQMEAGSDMREGPDLKREGGRTDVGEERQAPWRDRQDAWRGALSFLRPYRGRLLTAVLLGCLTIAASIGLMGTSGYLIARAALRPESVLLLWVPIVGVRFFGLSRGAFRYLERLVSHDLTFRVLHRVRVWLYESLEPAGVRLLERRRSGELLQTLVGDVEQLQHMYLRVLAPPLVALITGALGCFLLAAQEWRLGLVLLAMLALSGIGLPWLSARLGREPGRAIAGRQAMMYAQTSDLLLGMKDLLVFGRAQERLEDIMRLQSQVNGQQMRLNRAGAAVSGAMLGAAHVSMWLVLTASVYFTGTGRLEPVYIPALILMTLACFEAVVPLPAAFQQLGHTLSAASRLFRVVEENRAFAAANPPERQAPAAAAASVASAAPDMRGDQGEWEVEMRGVSFRYELGRDYAVRDVTLSLKPGRRIAVVGESGAGKSTLLQLLLGLREYAEGSIRMNGRELRELPEAFIRSQYAVVSQEVQLFKASVAANLRLGRPEATDDELREAARLALIDDTIMSLPQGYDTLIGERGGLLSGGERQRLGLARALLRRTPALLLDEPATGLDVLTEEAFMNNLQSVWKRQAVVWITHKLSGLERMDEIIVMHQGEVKERGTHEQLLRLEGYYYRLWRLEREKECLLASFQEAGTPVPLEP</sequence>
<evidence type="ECO:0000313" key="12">
    <source>
        <dbReference type="Proteomes" id="UP001057134"/>
    </source>
</evidence>
<evidence type="ECO:0000256" key="2">
    <source>
        <dbReference type="ARBA" id="ARBA00022692"/>
    </source>
</evidence>
<feature type="transmembrane region" description="Helical" evidence="8">
    <location>
        <begin position="635"/>
        <end position="659"/>
    </location>
</feature>
<organism evidence="11 12">
    <name type="scientific">Paenibacillus konkukensis</name>
    <dbReference type="NCBI Taxonomy" id="2020716"/>
    <lineage>
        <taxon>Bacteria</taxon>
        <taxon>Bacillati</taxon>
        <taxon>Bacillota</taxon>
        <taxon>Bacilli</taxon>
        <taxon>Bacillales</taxon>
        <taxon>Paenibacillaceae</taxon>
        <taxon>Paenibacillus</taxon>
    </lineage>
</organism>
<evidence type="ECO:0000256" key="3">
    <source>
        <dbReference type="ARBA" id="ARBA00022741"/>
    </source>
</evidence>
<evidence type="ECO:0000256" key="8">
    <source>
        <dbReference type="SAM" id="Phobius"/>
    </source>
</evidence>
<dbReference type="InterPro" id="IPR027417">
    <property type="entry name" value="P-loop_NTPase"/>
</dbReference>
<keyword evidence="2 8" id="KW-0812">Transmembrane</keyword>
<dbReference type="EMBL" id="CP027059">
    <property type="protein sequence ID" value="UQZ82289.1"/>
    <property type="molecule type" value="Genomic_DNA"/>
</dbReference>
<keyword evidence="3" id="KW-0547">Nucleotide-binding</keyword>
<evidence type="ECO:0000313" key="11">
    <source>
        <dbReference type="EMBL" id="UQZ82289.1"/>
    </source>
</evidence>
<keyword evidence="6 8" id="KW-0472">Membrane</keyword>
<feature type="domain" description="ABC transmembrane type-1" evidence="10">
    <location>
        <begin position="17"/>
        <end position="300"/>
    </location>
</feature>
<name>A0ABY4RLG8_9BACL</name>
<dbReference type="PROSITE" id="PS50893">
    <property type="entry name" value="ABC_TRANSPORTER_2"/>
    <property type="match status" value="2"/>
</dbReference>
<feature type="domain" description="ABC transporter" evidence="9">
    <location>
        <begin position="336"/>
        <end position="570"/>
    </location>
</feature>
<feature type="transmembrane region" description="Helical" evidence="8">
    <location>
        <begin position="237"/>
        <end position="262"/>
    </location>
</feature>
<keyword evidence="12" id="KW-1185">Reference proteome</keyword>
<keyword evidence="4 11" id="KW-0067">ATP-binding</keyword>
<dbReference type="PANTHER" id="PTHR24221:SF590">
    <property type="entry name" value="COMPONENT LINKED WITH THE ASSEMBLY OF CYTOCHROME' TRANSPORT TRANSMEMBRANE ATP-BINDING PROTEIN ABC TRANSPORTER CYDD-RELATED"/>
    <property type="match status" value="1"/>
</dbReference>
<dbReference type="Proteomes" id="UP001057134">
    <property type="component" value="Chromosome"/>
</dbReference>
<evidence type="ECO:0000256" key="6">
    <source>
        <dbReference type="ARBA" id="ARBA00023136"/>
    </source>
</evidence>
<dbReference type="InterPro" id="IPR014216">
    <property type="entry name" value="ABC_transptr_CydD"/>
</dbReference>
<reference evidence="11" key="1">
    <citation type="submission" date="2018-02" db="EMBL/GenBank/DDBJ databases">
        <authorList>
            <person name="Kim S.-K."/>
            <person name="Jung H.-I."/>
            <person name="Lee S.-W."/>
        </authorList>
    </citation>
    <scope>NUCLEOTIDE SEQUENCE</scope>
    <source>
        <strain evidence="11">SK3146</strain>
    </source>
</reference>
<feature type="transmembrane region" description="Helical" evidence="8">
    <location>
        <begin position="776"/>
        <end position="794"/>
    </location>
</feature>
<feature type="transmembrane region" description="Helical" evidence="8">
    <location>
        <begin position="44"/>
        <end position="67"/>
    </location>
</feature>
<keyword evidence="5 8" id="KW-1133">Transmembrane helix</keyword>
<dbReference type="CDD" id="cd18585">
    <property type="entry name" value="ABC_6TM_CydC"/>
    <property type="match status" value="1"/>
</dbReference>
<feature type="transmembrane region" description="Helical" evidence="8">
    <location>
        <begin position="751"/>
        <end position="770"/>
    </location>
</feature>
<comment type="subcellular location">
    <subcellularLocation>
        <location evidence="1">Cell membrane</location>
        <topology evidence="1">Multi-pass membrane protein</topology>
    </subcellularLocation>
</comment>
<dbReference type="RefSeq" id="WP_249864441.1">
    <property type="nucleotide sequence ID" value="NZ_CP027059.1"/>
</dbReference>
<dbReference type="SUPFAM" id="SSF90123">
    <property type="entry name" value="ABC transporter transmembrane region"/>
    <property type="match status" value="2"/>
</dbReference>
<dbReference type="InterPro" id="IPR011527">
    <property type="entry name" value="ABC1_TM_dom"/>
</dbReference>
<evidence type="ECO:0000259" key="10">
    <source>
        <dbReference type="PROSITE" id="PS50929"/>
    </source>
</evidence>
<dbReference type="GO" id="GO:0005524">
    <property type="term" value="F:ATP binding"/>
    <property type="evidence" value="ECO:0007669"/>
    <property type="project" value="UniProtKB-KW"/>
</dbReference>
<dbReference type="InterPro" id="IPR014223">
    <property type="entry name" value="ABC_CydC/D"/>
</dbReference>
<dbReference type="Gene3D" id="1.20.1560.10">
    <property type="entry name" value="ABC transporter type 1, transmembrane domain"/>
    <property type="match status" value="2"/>
</dbReference>
<dbReference type="Pfam" id="PF00005">
    <property type="entry name" value="ABC_tran"/>
    <property type="match status" value="2"/>
</dbReference>
<feature type="transmembrane region" description="Helical" evidence="8">
    <location>
        <begin position="136"/>
        <end position="153"/>
    </location>
</feature>
<dbReference type="InterPro" id="IPR003593">
    <property type="entry name" value="AAA+_ATPase"/>
</dbReference>
<feature type="transmembrane region" description="Helical" evidence="8">
    <location>
        <begin position="159"/>
        <end position="179"/>
    </location>
</feature>
<gene>
    <name evidence="11" type="primary">cydD</name>
    <name evidence="11" type="ORF">SK3146_01446</name>
</gene>
<evidence type="ECO:0000256" key="5">
    <source>
        <dbReference type="ARBA" id="ARBA00022989"/>
    </source>
</evidence>